<organism evidence="6">
    <name type="scientific">Capitella teleta</name>
    <name type="common">Polychaete worm</name>
    <dbReference type="NCBI Taxonomy" id="283909"/>
    <lineage>
        <taxon>Eukaryota</taxon>
        <taxon>Metazoa</taxon>
        <taxon>Spiralia</taxon>
        <taxon>Lophotrochozoa</taxon>
        <taxon>Annelida</taxon>
        <taxon>Polychaeta</taxon>
        <taxon>Sedentaria</taxon>
        <taxon>Scolecida</taxon>
        <taxon>Capitellidae</taxon>
        <taxon>Capitella</taxon>
    </lineage>
</organism>
<dbReference type="InterPro" id="IPR036964">
    <property type="entry name" value="RASGEF_cat_dom_sf"/>
</dbReference>
<feature type="domain" description="N-terminal Ras-GEF" evidence="5">
    <location>
        <begin position="1"/>
        <end position="96"/>
    </location>
</feature>
<dbReference type="FunFam" id="1.10.840.10:FF:000009">
    <property type="entry name" value="rap guanine nucleotide exchange factor 1"/>
    <property type="match status" value="1"/>
</dbReference>
<dbReference type="Pfam" id="PF00618">
    <property type="entry name" value="RasGEF_N"/>
    <property type="match status" value="1"/>
</dbReference>
<dbReference type="SUPFAM" id="SSF48366">
    <property type="entry name" value="Ras GEF"/>
    <property type="match status" value="1"/>
</dbReference>
<keyword evidence="1 3" id="KW-0344">Guanine-nucleotide releasing factor</keyword>
<dbReference type="Proteomes" id="UP000014760">
    <property type="component" value="Unassembled WGS sequence"/>
</dbReference>
<dbReference type="SMART" id="SM00147">
    <property type="entry name" value="RasGEF"/>
    <property type="match status" value="1"/>
</dbReference>
<proteinExistence type="predicted"/>
<evidence type="ECO:0000256" key="3">
    <source>
        <dbReference type="PROSITE-ProRule" id="PRU00168"/>
    </source>
</evidence>
<dbReference type="PROSITE" id="PS50212">
    <property type="entry name" value="RASGEF_NTER"/>
    <property type="match status" value="1"/>
</dbReference>
<dbReference type="OrthoDB" id="25179at2759"/>
<dbReference type="STRING" id="283909.R7VBA4"/>
<dbReference type="EMBL" id="KB293569">
    <property type="protein sequence ID" value="ELU15822.1"/>
    <property type="molecule type" value="Genomic_DNA"/>
</dbReference>
<reference evidence="6 8" key="2">
    <citation type="journal article" date="2013" name="Nature">
        <title>Insights into bilaterian evolution from three spiralian genomes.</title>
        <authorList>
            <person name="Simakov O."/>
            <person name="Marletaz F."/>
            <person name="Cho S.J."/>
            <person name="Edsinger-Gonzales E."/>
            <person name="Havlak P."/>
            <person name="Hellsten U."/>
            <person name="Kuo D.H."/>
            <person name="Larsson T."/>
            <person name="Lv J."/>
            <person name="Arendt D."/>
            <person name="Savage R."/>
            <person name="Osoegawa K."/>
            <person name="de Jong P."/>
            <person name="Grimwood J."/>
            <person name="Chapman J.A."/>
            <person name="Shapiro H."/>
            <person name="Aerts A."/>
            <person name="Otillar R.P."/>
            <person name="Terry A.Y."/>
            <person name="Boore J.L."/>
            <person name="Grigoriev I.V."/>
            <person name="Lindberg D.R."/>
            <person name="Seaver E.C."/>
            <person name="Weisblat D.A."/>
            <person name="Putnam N.H."/>
            <person name="Rokhsar D.S."/>
        </authorList>
    </citation>
    <scope>NUCLEOTIDE SEQUENCE</scope>
    <source>
        <strain evidence="6 8">I ESC-2004</strain>
    </source>
</reference>
<evidence type="ECO:0000256" key="1">
    <source>
        <dbReference type="ARBA" id="ARBA00022658"/>
    </source>
</evidence>
<evidence type="ECO:0000313" key="8">
    <source>
        <dbReference type="Proteomes" id="UP000014760"/>
    </source>
</evidence>
<dbReference type="Gene3D" id="1.10.840.10">
    <property type="entry name" value="Ras guanine-nucleotide exchange factors catalytic domain"/>
    <property type="match status" value="1"/>
</dbReference>
<dbReference type="EnsemblMetazoa" id="CapteT20589">
    <property type="protein sequence ID" value="CapteP20589"/>
    <property type="gene ID" value="CapteG20589"/>
</dbReference>
<evidence type="ECO:0000256" key="2">
    <source>
        <dbReference type="ARBA" id="ARBA00083313"/>
    </source>
</evidence>
<sequence>MYQEAFLTTYRTFISSKELIQKLLQRYTRFSRAKDPKRKKLSKNAFSLLIRVVDELCTEMDETLVQLLMQLVFQLLCDGELMLAKIFREKVLEKFHHHQQRKERSRHVKLLSSYQLSTKSHTLLDFKPEQVAEQMTLLDAELFLTIEIPEVLIYSKNQSEEHSPHLTKFTAHFNKMSYWCCTRILENEDPKEREKYYVRFLKIMKHLRKLSNFNSYLAVLSALNSSPISRLEWQKQNSEALQELSMLIDSSCSFRAYRQALAETSPPCIPYIGIILQDLTFIHIGNPDNFADGNINFAKRWQQFHILDSMRRFKMNYNFKENPKILAMFNNFEDYICEESLWQISKVLKP</sequence>
<dbReference type="InterPro" id="IPR008937">
    <property type="entry name" value="Ras-like_GEF"/>
</dbReference>
<dbReference type="PANTHER" id="PTHR23113">
    <property type="entry name" value="GUANINE NUCLEOTIDE EXCHANGE FACTOR"/>
    <property type="match status" value="1"/>
</dbReference>
<dbReference type="PROSITE" id="PS50009">
    <property type="entry name" value="RASGEF_CAT"/>
    <property type="match status" value="1"/>
</dbReference>
<dbReference type="GO" id="GO:0007265">
    <property type="term" value="P:Ras protein signal transduction"/>
    <property type="evidence" value="ECO:0007669"/>
    <property type="project" value="TreeGrafter"/>
</dbReference>
<dbReference type="OMA" id="MTYQSFC"/>
<evidence type="ECO:0000313" key="7">
    <source>
        <dbReference type="EnsemblMetazoa" id="CapteP20589"/>
    </source>
</evidence>
<evidence type="ECO:0000259" key="4">
    <source>
        <dbReference type="PROSITE" id="PS50009"/>
    </source>
</evidence>
<feature type="domain" description="Ras-GEF" evidence="4">
    <location>
        <begin position="127"/>
        <end position="350"/>
    </location>
</feature>
<dbReference type="Gene3D" id="1.20.870.10">
    <property type="entry name" value="Son of sevenless (SoS) protein Chain: S domain 1"/>
    <property type="match status" value="1"/>
</dbReference>
<dbReference type="InterPro" id="IPR023578">
    <property type="entry name" value="Ras_GEF_dom_sf"/>
</dbReference>
<reference evidence="8" key="1">
    <citation type="submission" date="2012-12" db="EMBL/GenBank/DDBJ databases">
        <authorList>
            <person name="Hellsten U."/>
            <person name="Grimwood J."/>
            <person name="Chapman J.A."/>
            <person name="Shapiro H."/>
            <person name="Aerts A."/>
            <person name="Otillar R.P."/>
            <person name="Terry A.Y."/>
            <person name="Boore J.L."/>
            <person name="Simakov O."/>
            <person name="Marletaz F."/>
            <person name="Cho S.-J."/>
            <person name="Edsinger-Gonzales E."/>
            <person name="Havlak P."/>
            <person name="Kuo D.-H."/>
            <person name="Larsson T."/>
            <person name="Lv J."/>
            <person name="Arendt D."/>
            <person name="Savage R."/>
            <person name="Osoegawa K."/>
            <person name="de Jong P."/>
            <person name="Lindberg D.R."/>
            <person name="Seaver E.C."/>
            <person name="Weisblat D.A."/>
            <person name="Putnam N.H."/>
            <person name="Grigoriev I.V."/>
            <person name="Rokhsar D.S."/>
        </authorList>
    </citation>
    <scope>NUCLEOTIDE SEQUENCE</scope>
    <source>
        <strain evidence="8">I ESC-2004</strain>
    </source>
</reference>
<dbReference type="AlphaFoldDB" id="R7VBA4"/>
<name>R7VBA4_CAPTE</name>
<dbReference type="PANTHER" id="PTHR23113:SF224">
    <property type="entry name" value="RAP GUANINE NUCLEOTIDE EXCHANGE FACTOR 1"/>
    <property type="match status" value="1"/>
</dbReference>
<dbReference type="GO" id="GO:0005886">
    <property type="term" value="C:plasma membrane"/>
    <property type="evidence" value="ECO:0007669"/>
    <property type="project" value="TreeGrafter"/>
</dbReference>
<evidence type="ECO:0000259" key="5">
    <source>
        <dbReference type="PROSITE" id="PS50212"/>
    </source>
</evidence>
<accession>R7VBA4</accession>
<dbReference type="Pfam" id="PF00617">
    <property type="entry name" value="RasGEF"/>
    <property type="match status" value="1"/>
</dbReference>
<dbReference type="CDD" id="cd00155">
    <property type="entry name" value="RasGEF"/>
    <property type="match status" value="1"/>
</dbReference>
<gene>
    <name evidence="6" type="ORF">CAPTEDRAFT_20589</name>
</gene>
<dbReference type="GO" id="GO:0005085">
    <property type="term" value="F:guanyl-nucleotide exchange factor activity"/>
    <property type="evidence" value="ECO:0007669"/>
    <property type="project" value="UniProtKB-KW"/>
</dbReference>
<protein>
    <recommendedName>
        <fullName evidence="2">CRK SH3-binding GNRP</fullName>
    </recommendedName>
</protein>
<evidence type="ECO:0000313" key="6">
    <source>
        <dbReference type="EMBL" id="ELU15822.1"/>
    </source>
</evidence>
<dbReference type="InterPro" id="IPR019804">
    <property type="entry name" value="Ras_G-nucl-exch_fac_CS"/>
</dbReference>
<dbReference type="EMBL" id="AMQN01004461">
    <property type="status" value="NOT_ANNOTATED_CDS"/>
    <property type="molecule type" value="Genomic_DNA"/>
</dbReference>
<dbReference type="PROSITE" id="PS00720">
    <property type="entry name" value="RASGEF"/>
    <property type="match status" value="1"/>
</dbReference>
<reference evidence="7" key="3">
    <citation type="submission" date="2015-06" db="UniProtKB">
        <authorList>
            <consortium name="EnsemblMetazoa"/>
        </authorList>
    </citation>
    <scope>IDENTIFICATION</scope>
</reference>
<keyword evidence="8" id="KW-1185">Reference proteome</keyword>
<dbReference type="InterPro" id="IPR001895">
    <property type="entry name" value="RASGEF_cat_dom"/>
</dbReference>
<dbReference type="InterPro" id="IPR000651">
    <property type="entry name" value="Ras-like_Gua-exchang_fac_N"/>
</dbReference>
<dbReference type="HOGENOM" id="CLU_026262_0_0_1"/>